<dbReference type="EMBL" id="CAFBOL010000117">
    <property type="protein sequence ID" value="CAB5012931.1"/>
    <property type="molecule type" value="Genomic_DNA"/>
</dbReference>
<protein>
    <submittedName>
        <fullName evidence="1">Unannotated protein</fullName>
    </submittedName>
</protein>
<sequence length="105" mass="10703">MRYVLTSGLGTALRVIFGNSSTPISVLPTMPGCSAHIAVAISEPSTTLPSPVLARINRAAAMPPAKIAPLVPSPNAPPGICNGYGRSLGVTALAIPLRAQNEMLS</sequence>
<gene>
    <name evidence="1" type="ORF">UFOPK3931_02916</name>
</gene>
<evidence type="ECO:0000313" key="1">
    <source>
        <dbReference type="EMBL" id="CAB5012931.1"/>
    </source>
</evidence>
<accession>A0A6J7Q7I1</accession>
<organism evidence="1">
    <name type="scientific">freshwater metagenome</name>
    <dbReference type="NCBI Taxonomy" id="449393"/>
    <lineage>
        <taxon>unclassified sequences</taxon>
        <taxon>metagenomes</taxon>
        <taxon>ecological metagenomes</taxon>
    </lineage>
</organism>
<dbReference type="AlphaFoldDB" id="A0A6J7Q7I1"/>
<reference evidence="1" key="1">
    <citation type="submission" date="2020-05" db="EMBL/GenBank/DDBJ databases">
        <authorList>
            <person name="Chiriac C."/>
            <person name="Salcher M."/>
            <person name="Ghai R."/>
            <person name="Kavagutti S V."/>
        </authorList>
    </citation>
    <scope>NUCLEOTIDE SEQUENCE</scope>
</reference>
<name>A0A6J7Q7I1_9ZZZZ</name>
<proteinExistence type="predicted"/>